<dbReference type="OMA" id="LWCWWTP"/>
<sequence>MASSTASPALTAPLSAQWHVGHAVTAPKRCCTAYRHRYVVFAATDNAVAVVDVASTHSTTCSAEARWRAQMRVFSLSAAEEEIAFVCGHPERDVVCVGTQRHGLYVTSLSQPVFADSSKLPRSVTGDATFGATFLFTEGANYFAFSSLLHSRPSDPTPYRLSLWCLDTRALLWRGAMAPLESMCSLSYDLSFAACQDGKVCLFTVQAHNHNSSAKAAAGPSSTVGEEGSSGGRSHNERNRLIVLSRNCSAVEELLGAHYVHCIASPAEGEDSYLALTTNGFLVAFHATSGSVTRWMDCKVPVATGLCVYAGGSLVLTGELARFFQVGSWEFQGKVKLELPAGLASHGSVDGEGGTAADVFTSAVAADSNTLILFHRSGAMSFHTVELRAGTQRRSLHRAAFFPNLFSMCTRHSRSGVFVKDTASLQWLVVSASLWCWWTPRHLLFLSSASGALVAAYAVNSTCATLHPASGAIILFDTQRRALVAYSRTPTSPVAEVGVLACATAGKADEEEAIVSLASSPTGESFYALVSLPKGALPPRLRRYRCGWGTVGKGELSEKSFYMDCMKTPDSVGNGCDVVSTAESGAAMSVSLPAGTHTILVQTSGYAPLTTPRAAGASSAFAAEGDRLVAVQQNTIVSVGLSGPRERASAPAYTHPDTIQRVLPCRGGLLILASSSCTFVQWKGSSSFRWAAKPLFSSAPGGKKGGPAAVRAVAAAVAARRADVAVVCVDRAVTVWQLSDSPRLLTSCTVGSAAALMMADVEEPARRICFYALGAAGVDAYQRDSLDLSFSAPITDVVLGSPATSLKVEEKKAEAKPSRPAMTSPTPRVATAVPPLPLPSKASPASPAAAAAAEPSTTFTRRIARTPRNLASTLTNRSKTLAETRRQRRTVSAGAPSSRQLSERFDELTGFYARQKQENQGNEHPRTPRPGGVKNQSQRQLHADGTQLVPTAMKPARPPSGDKGSNSLPAPATAPRAAQATVSESAVMSVSAVDVSALTVDSQVLRSAVTAAVASAAANTQGQEGGEGCIDVPATTGGDRTTPSSSSPLQWFDSPPQRGDLRRGPVGAPTRADDAVLRSSASTLTKSPAPSLGLSADREPQRVAPEPSSPPQVQLYSADALKRQQQWQPQPHQQSAEASDCNSFISEHFTMQARHLRESLLHIKELLEQSEMAESSAEVSVVPSDEADLDELASLLTTVAAQLHQRQVRRSAGGA</sequence>
<feature type="compositionally biased region" description="Low complexity" evidence="1">
    <location>
        <begin position="213"/>
        <end position="227"/>
    </location>
</feature>
<proteinExistence type="predicted"/>
<dbReference type="Proteomes" id="UP000038009">
    <property type="component" value="Unassembled WGS sequence"/>
</dbReference>
<dbReference type="InterPro" id="IPR011047">
    <property type="entry name" value="Quinoprotein_ADH-like_sf"/>
</dbReference>
<protein>
    <submittedName>
        <fullName evidence="2">Uncharacterized protein</fullName>
    </submittedName>
</protein>
<reference evidence="2 3" key="1">
    <citation type="journal article" date="2015" name="PLoS Pathog.">
        <title>Leptomonas seymouri: Adaptations to the Dixenous Life Cycle Analyzed by Genome Sequencing, Transcriptome Profiling and Co-infection with Leishmania donovani.</title>
        <authorList>
            <person name="Kraeva N."/>
            <person name="Butenko A."/>
            <person name="Hlavacova J."/>
            <person name="Kostygov A."/>
            <person name="Myskova J."/>
            <person name="Grybchuk D."/>
            <person name="Lestinova T."/>
            <person name="Votypka J."/>
            <person name="Volf P."/>
            <person name="Opperdoes F."/>
            <person name="Flegontov P."/>
            <person name="Lukes J."/>
            <person name="Yurchenko V."/>
        </authorList>
    </citation>
    <scope>NUCLEOTIDE SEQUENCE [LARGE SCALE GENOMIC DNA]</scope>
    <source>
        <strain evidence="2 3">ATCC 30220</strain>
    </source>
</reference>
<dbReference type="SUPFAM" id="SSF50998">
    <property type="entry name" value="Quinoprotein alcohol dehydrogenase-like"/>
    <property type="match status" value="1"/>
</dbReference>
<feature type="compositionally biased region" description="Polar residues" evidence="1">
    <location>
        <begin position="1038"/>
        <end position="1049"/>
    </location>
</feature>
<feature type="region of interest" description="Disordered" evidence="1">
    <location>
        <begin position="805"/>
        <end position="903"/>
    </location>
</feature>
<organism evidence="2 3">
    <name type="scientific">Leptomonas seymouri</name>
    <dbReference type="NCBI Taxonomy" id="5684"/>
    <lineage>
        <taxon>Eukaryota</taxon>
        <taxon>Discoba</taxon>
        <taxon>Euglenozoa</taxon>
        <taxon>Kinetoplastea</taxon>
        <taxon>Metakinetoplastina</taxon>
        <taxon>Trypanosomatida</taxon>
        <taxon>Trypanosomatidae</taxon>
        <taxon>Leishmaniinae</taxon>
        <taxon>Leptomonas</taxon>
    </lineage>
</organism>
<feature type="compositionally biased region" description="Polar residues" evidence="1">
    <location>
        <begin position="1079"/>
        <end position="1088"/>
    </location>
</feature>
<feature type="compositionally biased region" description="Polar residues" evidence="1">
    <location>
        <begin position="869"/>
        <end position="879"/>
    </location>
</feature>
<feature type="region of interest" description="Disordered" evidence="1">
    <location>
        <begin position="1017"/>
        <end position="1113"/>
    </location>
</feature>
<dbReference type="EMBL" id="LJSK01000019">
    <property type="protein sequence ID" value="KPI89636.1"/>
    <property type="molecule type" value="Genomic_DNA"/>
</dbReference>
<feature type="region of interest" description="Disordered" evidence="1">
    <location>
        <begin position="916"/>
        <end position="977"/>
    </location>
</feature>
<feature type="region of interest" description="Disordered" evidence="1">
    <location>
        <begin position="213"/>
        <end position="235"/>
    </location>
</feature>
<gene>
    <name evidence="2" type="ORF">ABL78_1217</name>
</gene>
<evidence type="ECO:0000256" key="1">
    <source>
        <dbReference type="SAM" id="MobiDB-lite"/>
    </source>
</evidence>
<evidence type="ECO:0000313" key="3">
    <source>
        <dbReference type="Proteomes" id="UP000038009"/>
    </source>
</evidence>
<dbReference type="AlphaFoldDB" id="A0A0N0P879"/>
<dbReference type="VEuPathDB" id="TriTrypDB:Lsey_0019_0020"/>
<comment type="caution">
    <text evidence="2">The sequence shown here is derived from an EMBL/GenBank/DDBJ whole genome shotgun (WGS) entry which is preliminary data.</text>
</comment>
<feature type="compositionally biased region" description="Basic and acidic residues" evidence="1">
    <location>
        <begin position="916"/>
        <end position="926"/>
    </location>
</feature>
<accession>A0A0N0P879</accession>
<dbReference type="OrthoDB" id="251005at2759"/>
<keyword evidence="3" id="KW-1185">Reference proteome</keyword>
<feature type="compositionally biased region" description="Low complexity" evidence="1">
    <location>
        <begin position="839"/>
        <end position="856"/>
    </location>
</feature>
<name>A0A0N0P879_LEPSE</name>
<feature type="compositionally biased region" description="Basic and acidic residues" evidence="1">
    <location>
        <begin position="807"/>
        <end position="817"/>
    </location>
</feature>
<evidence type="ECO:0000313" key="2">
    <source>
        <dbReference type="EMBL" id="KPI89636.1"/>
    </source>
</evidence>